<keyword evidence="2" id="KW-1185">Reference proteome</keyword>
<organism evidence="1 2">
    <name type="scientific">Salicibibacter cibarius</name>
    <dbReference type="NCBI Taxonomy" id="2743000"/>
    <lineage>
        <taxon>Bacteria</taxon>
        <taxon>Bacillati</taxon>
        <taxon>Bacillota</taxon>
        <taxon>Bacilli</taxon>
        <taxon>Bacillales</taxon>
        <taxon>Bacillaceae</taxon>
        <taxon>Salicibibacter</taxon>
    </lineage>
</organism>
<accession>A0A7T6Z0C7</accession>
<sequence>MERCSERSFALIDGNDSLAQGVAFILAFEESQKIELPEDISLDFFDVLERNTKKHDETLRGLVDR</sequence>
<reference evidence="1 2" key="1">
    <citation type="submission" date="2020-06" db="EMBL/GenBank/DDBJ databases">
        <title>Genomic analysis of Salicibibacter sp. NKC5-3.</title>
        <authorList>
            <person name="Oh Y.J."/>
        </authorList>
    </citation>
    <scope>NUCLEOTIDE SEQUENCE [LARGE SCALE GENOMIC DNA]</scope>
    <source>
        <strain evidence="1 2">NKC5-3</strain>
    </source>
</reference>
<dbReference type="KEGG" id="scia:HUG15_02635"/>
<dbReference type="Proteomes" id="UP000595823">
    <property type="component" value="Chromosome"/>
</dbReference>
<protein>
    <submittedName>
        <fullName evidence="1">Uncharacterized protein</fullName>
    </submittedName>
</protein>
<dbReference type="AlphaFoldDB" id="A0A7T6Z0C7"/>
<proteinExistence type="predicted"/>
<name>A0A7T6Z0C7_9BACI</name>
<dbReference type="EMBL" id="CP054705">
    <property type="protein sequence ID" value="QQK74605.1"/>
    <property type="molecule type" value="Genomic_DNA"/>
</dbReference>
<gene>
    <name evidence="1" type="ORF">HUG15_02635</name>
</gene>
<evidence type="ECO:0000313" key="2">
    <source>
        <dbReference type="Proteomes" id="UP000595823"/>
    </source>
</evidence>
<evidence type="ECO:0000313" key="1">
    <source>
        <dbReference type="EMBL" id="QQK74605.1"/>
    </source>
</evidence>